<feature type="region of interest" description="Disordered" evidence="1">
    <location>
        <begin position="43"/>
        <end position="103"/>
    </location>
</feature>
<dbReference type="AlphaFoldDB" id="A0A6J4I8C3"/>
<proteinExistence type="predicted"/>
<feature type="region of interest" description="Disordered" evidence="1">
    <location>
        <begin position="1"/>
        <end position="30"/>
    </location>
</feature>
<evidence type="ECO:0000256" key="1">
    <source>
        <dbReference type="SAM" id="MobiDB-lite"/>
    </source>
</evidence>
<feature type="compositionally biased region" description="Basic and acidic residues" evidence="1">
    <location>
        <begin position="43"/>
        <end position="52"/>
    </location>
</feature>
<accession>A0A6J4I8C3</accession>
<dbReference type="EMBL" id="CADCTG010000152">
    <property type="protein sequence ID" value="CAA9245310.1"/>
    <property type="molecule type" value="Genomic_DNA"/>
</dbReference>
<sequence>ARPPRRPIGLAHRRRRRDRRPGDGAGLGREPVVQLVLELLERPLHAGPDPRNRARGLPPGLDAHRKVGRAPPGRTAVARLRPPRRRLRPHPPPPAPRRRSGRL</sequence>
<evidence type="ECO:0000313" key="2">
    <source>
        <dbReference type="EMBL" id="CAA9245310.1"/>
    </source>
</evidence>
<protein>
    <submittedName>
        <fullName evidence="2">Uncharacterized protein</fullName>
    </submittedName>
</protein>
<gene>
    <name evidence="2" type="ORF">AVDCRST_MAG08-1827</name>
</gene>
<feature type="non-terminal residue" evidence="2">
    <location>
        <position position="1"/>
    </location>
</feature>
<reference evidence="2" key="1">
    <citation type="submission" date="2020-02" db="EMBL/GenBank/DDBJ databases">
        <authorList>
            <person name="Meier V. D."/>
        </authorList>
    </citation>
    <scope>NUCLEOTIDE SEQUENCE</scope>
    <source>
        <strain evidence="2">AVDCRST_MAG08</strain>
    </source>
</reference>
<name>A0A6J4I8C3_9PROT</name>
<feature type="non-terminal residue" evidence="2">
    <location>
        <position position="103"/>
    </location>
</feature>
<organism evidence="2">
    <name type="scientific">uncultured Acetobacteraceae bacterium</name>
    <dbReference type="NCBI Taxonomy" id="169975"/>
    <lineage>
        <taxon>Bacteria</taxon>
        <taxon>Pseudomonadati</taxon>
        <taxon>Pseudomonadota</taxon>
        <taxon>Alphaproteobacteria</taxon>
        <taxon>Acetobacterales</taxon>
        <taxon>Acetobacteraceae</taxon>
        <taxon>environmental samples</taxon>
    </lineage>
</organism>